<proteinExistence type="inferred from homology"/>
<dbReference type="InterPro" id="IPR007472">
    <property type="entry name" value="N-end_Aminoacyl_Trfase_C"/>
</dbReference>
<feature type="domain" description="N-end rule aminoacyl transferase C-terminal" evidence="6">
    <location>
        <begin position="133"/>
        <end position="270"/>
    </location>
</feature>
<sequence>MANGSRETTQLQVLGMQGRSKCGYCQTSGKSRCFGMRSYKLLCADYEQMINRGWRRSGSFLYLTDHSTSCCSYYPIRTHALSHQLRKTERRLLRRWHRLGLLKDFHTDDSLASKLTCGNRLRIVLEPAAFSEEKFLVFERYQKSVHCDDATRHGFRNFLCDSPLVYERVANDELPRGLGSYHQCYYVDERLVAVGVIDILPSCVSSVYLFYDPEYSSLSLGTFSSLREIALVHQLNRSTRSIQFYYMGYYIPSCPKMTYKGQWRPAELLDLVTFRWIPIDSCLERIRSHPVFCTFDPHVDGLGVVRDSIDDRLDWIPALSPSILSEDERKKAMGLAYHIGSCRGPEITGTMLSLVSRDLQQAVLQTAVSLGLELASRVILIL</sequence>
<dbReference type="OrthoDB" id="74183at2759"/>
<dbReference type="InterPro" id="IPR016181">
    <property type="entry name" value="Acyl_CoA_acyltransferase"/>
</dbReference>
<dbReference type="SUPFAM" id="SSF55729">
    <property type="entry name" value="Acyl-CoA N-acyltransferases (Nat)"/>
    <property type="match status" value="1"/>
</dbReference>
<dbReference type="AlphaFoldDB" id="A0A9W8M1R1"/>
<protein>
    <recommendedName>
        <fullName evidence="2">arginyltransferase</fullName>
        <ecNumber evidence="2">2.3.2.8</ecNumber>
    </recommendedName>
</protein>
<reference evidence="7" key="1">
    <citation type="submission" date="2022-07" db="EMBL/GenBank/DDBJ databases">
        <title>Phylogenomic reconstructions and comparative analyses of Kickxellomycotina fungi.</title>
        <authorList>
            <person name="Reynolds N.K."/>
            <person name="Stajich J.E."/>
            <person name="Barry K."/>
            <person name="Grigoriev I.V."/>
            <person name="Crous P."/>
            <person name="Smith M.E."/>
        </authorList>
    </citation>
    <scope>NUCLEOTIDE SEQUENCE</scope>
    <source>
        <strain evidence="7">NRRL 1566</strain>
    </source>
</reference>
<dbReference type="Pfam" id="PF04377">
    <property type="entry name" value="ATE_C"/>
    <property type="match status" value="1"/>
</dbReference>
<dbReference type="GO" id="GO:0004057">
    <property type="term" value="F:arginyl-tRNA--protein transferase activity"/>
    <property type="evidence" value="ECO:0007669"/>
    <property type="project" value="UniProtKB-EC"/>
</dbReference>
<dbReference type="PANTHER" id="PTHR21367:SF1">
    <property type="entry name" value="ARGINYL-TRNA--PROTEIN TRANSFERASE 1"/>
    <property type="match status" value="1"/>
</dbReference>
<evidence type="ECO:0000256" key="3">
    <source>
        <dbReference type="ARBA" id="ARBA00022679"/>
    </source>
</evidence>
<evidence type="ECO:0000313" key="7">
    <source>
        <dbReference type="EMBL" id="KAJ2851265.1"/>
    </source>
</evidence>
<comment type="caution">
    <text evidence="7">The sequence shown here is derived from an EMBL/GenBank/DDBJ whole genome shotgun (WGS) entry which is preliminary data.</text>
</comment>
<name>A0A9W8M1R1_9FUNG</name>
<dbReference type="Pfam" id="PF04376">
    <property type="entry name" value="ATE_N"/>
    <property type="match status" value="1"/>
</dbReference>
<dbReference type="PANTHER" id="PTHR21367">
    <property type="entry name" value="ARGININE-TRNA-PROTEIN TRANSFERASE 1"/>
    <property type="match status" value="1"/>
</dbReference>
<dbReference type="EMBL" id="JANBUW010000015">
    <property type="protein sequence ID" value="KAJ2851265.1"/>
    <property type="molecule type" value="Genomic_DNA"/>
</dbReference>
<organism evidence="7 8">
    <name type="scientific">Coemansia brasiliensis</name>
    <dbReference type="NCBI Taxonomy" id="2650707"/>
    <lineage>
        <taxon>Eukaryota</taxon>
        <taxon>Fungi</taxon>
        <taxon>Fungi incertae sedis</taxon>
        <taxon>Zoopagomycota</taxon>
        <taxon>Kickxellomycotina</taxon>
        <taxon>Kickxellomycetes</taxon>
        <taxon>Kickxellales</taxon>
        <taxon>Kickxellaceae</taxon>
        <taxon>Coemansia</taxon>
    </lineage>
</organism>
<evidence type="ECO:0000313" key="8">
    <source>
        <dbReference type="Proteomes" id="UP001139887"/>
    </source>
</evidence>
<accession>A0A9W8M1R1</accession>
<keyword evidence="4 7" id="KW-0012">Acyltransferase</keyword>
<comment type="similarity">
    <text evidence="1">Belongs to the R-transferase family.</text>
</comment>
<evidence type="ECO:0000256" key="4">
    <source>
        <dbReference type="ARBA" id="ARBA00023315"/>
    </source>
</evidence>
<dbReference type="Proteomes" id="UP001139887">
    <property type="component" value="Unassembled WGS sequence"/>
</dbReference>
<evidence type="ECO:0000256" key="1">
    <source>
        <dbReference type="ARBA" id="ARBA00009991"/>
    </source>
</evidence>
<keyword evidence="3 7" id="KW-0808">Transferase</keyword>
<dbReference type="InterPro" id="IPR007471">
    <property type="entry name" value="N-end_Aminoacyl_Trfase_N"/>
</dbReference>
<dbReference type="InterPro" id="IPR030700">
    <property type="entry name" value="N-end_Aminoacyl_Trfase"/>
</dbReference>
<feature type="domain" description="N-end aminoacyl transferase N-terminal" evidence="5">
    <location>
        <begin position="20"/>
        <end position="91"/>
    </location>
</feature>
<keyword evidence="8" id="KW-1185">Reference proteome</keyword>
<evidence type="ECO:0000259" key="6">
    <source>
        <dbReference type="Pfam" id="PF04377"/>
    </source>
</evidence>
<dbReference type="GO" id="GO:0005737">
    <property type="term" value="C:cytoplasm"/>
    <property type="evidence" value="ECO:0007669"/>
    <property type="project" value="TreeGrafter"/>
</dbReference>
<evidence type="ECO:0000256" key="2">
    <source>
        <dbReference type="ARBA" id="ARBA00012025"/>
    </source>
</evidence>
<gene>
    <name evidence="7" type="primary">ATE1</name>
    <name evidence="7" type="ORF">IWW36_001286</name>
</gene>
<evidence type="ECO:0000259" key="5">
    <source>
        <dbReference type="Pfam" id="PF04376"/>
    </source>
</evidence>
<dbReference type="EC" id="2.3.2.8" evidence="2"/>